<feature type="region of interest" description="Disordered" evidence="1">
    <location>
        <begin position="513"/>
        <end position="655"/>
    </location>
</feature>
<dbReference type="CTD" id="9858"/>
<feature type="compositionally biased region" description="Polar residues" evidence="1">
    <location>
        <begin position="165"/>
        <end position="180"/>
    </location>
</feature>
<gene>
    <name evidence="3" type="primary">PPP1R26</name>
</gene>
<reference evidence="3" key="3">
    <citation type="submission" date="2025-09" db="UniProtKB">
        <authorList>
            <consortium name="Ensembl"/>
        </authorList>
    </citation>
    <scope>IDENTIFICATION</scope>
</reference>
<evidence type="ECO:0000256" key="1">
    <source>
        <dbReference type="SAM" id="MobiDB-lite"/>
    </source>
</evidence>
<keyword evidence="4" id="KW-1185">Reference proteome</keyword>
<dbReference type="PANTHER" id="PTHR15724">
    <property type="entry name" value="PROTEIN PHOSPHATASE 1 REGULATORY SUBUNIT 26"/>
    <property type="match status" value="1"/>
</dbReference>
<proteinExistence type="predicted"/>
<dbReference type="RefSeq" id="XP_029776360.1">
    <property type="nucleotide sequence ID" value="XM_029920500.1"/>
</dbReference>
<feature type="compositionally biased region" description="Low complexity" evidence="1">
    <location>
        <begin position="1146"/>
        <end position="1164"/>
    </location>
</feature>
<dbReference type="InterPro" id="IPR031474">
    <property type="entry name" value="PPP1R26_N"/>
</dbReference>
<feature type="compositionally biased region" description="Low complexity" evidence="1">
    <location>
        <begin position="477"/>
        <end position="496"/>
    </location>
</feature>
<feature type="region of interest" description="Disordered" evidence="1">
    <location>
        <begin position="772"/>
        <end position="890"/>
    </location>
</feature>
<feature type="compositionally biased region" description="Basic and acidic residues" evidence="1">
    <location>
        <begin position="280"/>
        <end position="289"/>
    </location>
</feature>
<feature type="compositionally biased region" description="Basic and acidic residues" evidence="1">
    <location>
        <begin position="419"/>
        <end position="436"/>
    </location>
</feature>
<feature type="compositionally biased region" description="Pro residues" evidence="1">
    <location>
        <begin position="467"/>
        <end position="476"/>
    </location>
</feature>
<feature type="compositionally biased region" description="Basic and acidic residues" evidence="1">
    <location>
        <begin position="197"/>
        <end position="226"/>
    </location>
</feature>
<feature type="region of interest" description="Disordered" evidence="1">
    <location>
        <begin position="1011"/>
        <end position="1035"/>
    </location>
</feature>
<dbReference type="GeneID" id="115276465"/>
<dbReference type="RefSeq" id="XP_029776359.1">
    <property type="nucleotide sequence ID" value="XM_029920499.1"/>
</dbReference>
<dbReference type="Pfam" id="PF15740">
    <property type="entry name" value="PPP1R26_N"/>
    <property type="match status" value="1"/>
</dbReference>
<feature type="compositionally biased region" description="Low complexity" evidence="1">
    <location>
        <begin position="181"/>
        <end position="190"/>
    </location>
</feature>
<reference evidence="3 4" key="1">
    <citation type="submission" date="2019-05" db="EMBL/GenBank/DDBJ databases">
        <title>A Chromosome-scale Meerkat (S. suricatta) Genome Assembly.</title>
        <authorList>
            <person name="Dudchenko O."/>
            <person name="Lieberman Aiden E."/>
            <person name="Tung J."/>
            <person name="Barreiro L.B."/>
            <person name="Clutton-Brock T.H."/>
        </authorList>
    </citation>
    <scope>NUCLEOTIDE SEQUENCE [LARGE SCALE GENOMIC DNA]</scope>
</reference>
<dbReference type="RefSeq" id="XP_029776358.1">
    <property type="nucleotide sequence ID" value="XM_029920498.1"/>
</dbReference>
<feature type="region of interest" description="Disordered" evidence="1">
    <location>
        <begin position="904"/>
        <end position="983"/>
    </location>
</feature>
<feature type="region of interest" description="Disordered" evidence="1">
    <location>
        <begin position="457"/>
        <end position="497"/>
    </location>
</feature>
<feature type="compositionally biased region" description="Basic and acidic residues" evidence="1">
    <location>
        <begin position="914"/>
        <end position="938"/>
    </location>
</feature>
<feature type="region of interest" description="Disordered" evidence="1">
    <location>
        <begin position="126"/>
        <end position="436"/>
    </location>
</feature>
<dbReference type="PANTHER" id="PTHR15724:SF0">
    <property type="entry name" value="PROTEIN PHOSPHATASE 1 REGULATORY SUBUNIT 26"/>
    <property type="match status" value="1"/>
</dbReference>
<dbReference type="OMA" id="PWPSRKA"/>
<feature type="compositionally biased region" description="Basic and acidic residues" evidence="1">
    <location>
        <begin position="802"/>
        <end position="814"/>
    </location>
</feature>
<dbReference type="OrthoDB" id="9939953at2759"/>
<evidence type="ECO:0000313" key="3">
    <source>
        <dbReference type="Ensembl" id="ENSSSUP00005036615.1"/>
    </source>
</evidence>
<dbReference type="AlphaFoldDB" id="A0A673VTG1"/>
<dbReference type="Ensembl" id="ENSSSUT00005041706.1">
    <property type="protein sequence ID" value="ENSSSUP00005036615.1"/>
    <property type="gene ID" value="ENSSSUG00005023428.1"/>
</dbReference>
<evidence type="ECO:0000313" key="4">
    <source>
        <dbReference type="Proteomes" id="UP000472268"/>
    </source>
</evidence>
<sequence length="1175" mass="123536">MFLMNAPPVVALQSKWEAFGTPGFRFPGCFSEPHEGDSGAPVRAQVQMVISALRGDEAALGMSDELALQRSQRPEKGRGARLAACALAADFVPSRKEDAADFGPLGLDSDSDDSVDRDIEEAIQEYLKAKSGATRPPGAAEGGQRCRPEAPRSGTPTAPCPPRLTLSSRGSRVQAGQAQGSASPVSVSSDDSFEQSIRAEIEQFLNEKRQHETPRGDESVDTKPDPSDNSARSAFRSCKEQPVKAHPRQDVTGACRDFVFRKPPRLSKVSTRPRGLRSKAAAELERPDGVKSAASSRPAEAAQNKGAIRRRAGRGRRLKRAKSAALVPEASGSSSDDGIEEAIQLYQLEKRKEASGDPPPRGPCAEGKGPEPPARSTGHSAKAALPETPRRTPSRKKPAAPKAVDLGPGGPDPDSPSKPPREPRGAKDALVERPPCRAETATELMCAEAILDISKTILPAPGGGSKSPPPASPPSCPLALPARSDGDSSSVDSNDSIEQEIRTFLALKAQSEGWLATAESRPQSTQSPPPSPGPGAPVSKSLGLSLSCRRKRRGGSSAVRPSTPKRTRELVQEGGPAADHGPGDMQPGQAPRTEGEARGQPLSSRPLELGGQHGGPDARGGAWPSRGKAAAVRTAGGKGSSEDKSSSLDSDEDLDAAIKDLLRSRRRLKRRWKDPRVTCKRKVRFSTTETQFLDKLGGLQKDWKDTSPHLLKSCLSKSKTDSRENLVKKPLSVFCREAGRARADGTGPAEAPLVLELRGKASEGNSCCGDTEACDLEGAAGPSPGPPPEDSSSVDSDDSIELEIRKFLAEKAKESGNSSEAPGGGPTAPGTRSMPRPELPCRKGPVPALALQPDVCARSQRGRGDPQPAGGPGGTGRAFLPGGRSGPHVEQACLPGALARHTGMAGALSAKGSAADRRHICPHREQSPRGAERARDHALGPLPARVEAGVRTESPSVASAVPPQGLNPRTRKPGADRLGGPQASLSLPWADFAHQSRLQSAWALSPEGREAVWRGGLGGPRDQGSEGQDPKKGLPFAGFSSLLSTQLFHFGKSVPWGGRQAGVFSPPLSLPLQGPAFSAFRETPTGHSPVFGSSHLLPKKEGGRWPSRKSPAACTLHARRNSGSEDDVVDLRYRRRAIGGEDETQEASGSDSSELSDTSVEESSGPVAKGKALQP</sequence>
<dbReference type="InterPro" id="IPR026130">
    <property type="entry name" value="PPP1R26"/>
</dbReference>
<feature type="compositionally biased region" description="Basic and acidic residues" evidence="1">
    <location>
        <begin position="237"/>
        <end position="249"/>
    </location>
</feature>
<evidence type="ECO:0000259" key="2">
    <source>
        <dbReference type="Pfam" id="PF15740"/>
    </source>
</evidence>
<protein>
    <submittedName>
        <fullName evidence="3">Protein phosphatase 1 regulatory subunit 26</fullName>
    </submittedName>
</protein>
<reference evidence="3" key="2">
    <citation type="submission" date="2025-08" db="UniProtKB">
        <authorList>
            <consortium name="Ensembl"/>
        </authorList>
    </citation>
    <scope>IDENTIFICATION</scope>
</reference>
<name>A0A673VTG1_SURSU</name>
<accession>A0A673VTG1</accession>
<organism evidence="3 4">
    <name type="scientific">Suricata suricatta</name>
    <name type="common">Meerkat</name>
    <dbReference type="NCBI Taxonomy" id="37032"/>
    <lineage>
        <taxon>Eukaryota</taxon>
        <taxon>Metazoa</taxon>
        <taxon>Chordata</taxon>
        <taxon>Craniata</taxon>
        <taxon>Vertebrata</taxon>
        <taxon>Euteleostomi</taxon>
        <taxon>Mammalia</taxon>
        <taxon>Eutheria</taxon>
        <taxon>Laurasiatheria</taxon>
        <taxon>Carnivora</taxon>
        <taxon>Feliformia</taxon>
        <taxon>Herpestidae</taxon>
        <taxon>Suricata</taxon>
    </lineage>
</organism>
<feature type="domain" description="Protein phosphatase 1 regulatory subunit 26 N-terminal" evidence="2">
    <location>
        <begin position="1"/>
        <end position="815"/>
    </location>
</feature>
<dbReference type="Proteomes" id="UP000472268">
    <property type="component" value="Chromosome 13"/>
</dbReference>
<dbReference type="GO" id="GO:0004864">
    <property type="term" value="F:protein phosphatase inhibitor activity"/>
    <property type="evidence" value="ECO:0007669"/>
    <property type="project" value="InterPro"/>
</dbReference>
<feature type="region of interest" description="Disordered" evidence="1">
    <location>
        <begin position="1083"/>
        <end position="1175"/>
    </location>
</feature>
<feature type="compositionally biased region" description="Basic residues" evidence="1">
    <location>
        <begin position="307"/>
        <end position="322"/>
    </location>
</feature>